<feature type="compositionally biased region" description="Basic and acidic residues" evidence="1">
    <location>
        <begin position="47"/>
        <end position="76"/>
    </location>
</feature>
<accession>A0A9P6FTN9</accession>
<dbReference type="AlphaFoldDB" id="A0A9P6FTN9"/>
<evidence type="ECO:0000256" key="1">
    <source>
        <dbReference type="SAM" id="MobiDB-lite"/>
    </source>
</evidence>
<protein>
    <submittedName>
        <fullName evidence="2">Uncharacterized protein</fullName>
    </submittedName>
</protein>
<organism evidence="2 3">
    <name type="scientific">Lunasporangiospora selenospora</name>
    <dbReference type="NCBI Taxonomy" id="979761"/>
    <lineage>
        <taxon>Eukaryota</taxon>
        <taxon>Fungi</taxon>
        <taxon>Fungi incertae sedis</taxon>
        <taxon>Mucoromycota</taxon>
        <taxon>Mortierellomycotina</taxon>
        <taxon>Mortierellomycetes</taxon>
        <taxon>Mortierellales</taxon>
        <taxon>Mortierellaceae</taxon>
        <taxon>Lunasporangiospora</taxon>
    </lineage>
</organism>
<feature type="non-terminal residue" evidence="2">
    <location>
        <position position="1"/>
    </location>
</feature>
<evidence type="ECO:0000313" key="3">
    <source>
        <dbReference type="Proteomes" id="UP000780801"/>
    </source>
</evidence>
<proteinExistence type="predicted"/>
<reference evidence="2" key="1">
    <citation type="journal article" date="2020" name="Fungal Divers.">
        <title>Resolving the Mortierellaceae phylogeny through synthesis of multi-gene phylogenetics and phylogenomics.</title>
        <authorList>
            <person name="Vandepol N."/>
            <person name="Liber J."/>
            <person name="Desiro A."/>
            <person name="Na H."/>
            <person name="Kennedy M."/>
            <person name="Barry K."/>
            <person name="Grigoriev I.V."/>
            <person name="Miller A.N."/>
            <person name="O'Donnell K."/>
            <person name="Stajich J.E."/>
            <person name="Bonito G."/>
        </authorList>
    </citation>
    <scope>NUCLEOTIDE SEQUENCE</scope>
    <source>
        <strain evidence="2">KOD1015</strain>
    </source>
</reference>
<keyword evidence="3" id="KW-1185">Reference proteome</keyword>
<dbReference type="EMBL" id="JAABOA010001390">
    <property type="protein sequence ID" value="KAF9581643.1"/>
    <property type="molecule type" value="Genomic_DNA"/>
</dbReference>
<sequence length="282" mass="32977">IPPGNYSLVLTAFCRRSATVLGQATIKRIIVVEDVHGFEVEQGQTKGEQEKKREESNKESDYDDKTNRQDDDEKRAGVTKIISRTTWIRSQGKRPMQKFYFRKSLLDIDPEKEPLKLTHESGGKTLVMMAPYTLGWEIPSFSEDTEPEDESIIDSYRIRAKRRVQDHSRKSKNGHYDHNDMRANVVLVTRDQDQEKKLRKGNSGSKEDLETIVHVLTANLDARANFQIVYLPIDKSLLSEEETKEKKESRWRYRIKVEVFGRGRRHVGYTRQFRLKRPAFYQ</sequence>
<evidence type="ECO:0000313" key="2">
    <source>
        <dbReference type="EMBL" id="KAF9581643.1"/>
    </source>
</evidence>
<comment type="caution">
    <text evidence="2">The sequence shown here is derived from an EMBL/GenBank/DDBJ whole genome shotgun (WGS) entry which is preliminary data.</text>
</comment>
<name>A0A9P6FTN9_9FUNG</name>
<feature type="region of interest" description="Disordered" evidence="1">
    <location>
        <begin position="41"/>
        <end position="76"/>
    </location>
</feature>
<dbReference type="Proteomes" id="UP000780801">
    <property type="component" value="Unassembled WGS sequence"/>
</dbReference>
<gene>
    <name evidence="2" type="ORF">BGW38_001263</name>
</gene>
<dbReference type="OrthoDB" id="2399312at2759"/>